<dbReference type="GO" id="GO:0005737">
    <property type="term" value="C:cytoplasm"/>
    <property type="evidence" value="ECO:0007669"/>
    <property type="project" value="TreeGrafter"/>
</dbReference>
<dbReference type="PANTHER" id="PTHR43557">
    <property type="entry name" value="APOPTOSIS-INDUCING FACTOR 1"/>
    <property type="match status" value="1"/>
</dbReference>
<evidence type="ECO:0000259" key="6">
    <source>
        <dbReference type="Pfam" id="PF14759"/>
    </source>
</evidence>
<protein>
    <submittedName>
        <fullName evidence="7">Pyridine nucleotide-disulfide oxidoreductase</fullName>
    </submittedName>
</protein>
<dbReference type="InterPro" id="IPR016156">
    <property type="entry name" value="FAD/NAD-linked_Rdtase_dimer_sf"/>
</dbReference>
<dbReference type="Gene3D" id="3.30.390.30">
    <property type="match status" value="1"/>
</dbReference>
<gene>
    <name evidence="7" type="primary">hcaD_1</name>
    <name evidence="7" type="ORF">GTS_13090</name>
</gene>
<feature type="domain" description="Reductase C-terminal" evidence="6">
    <location>
        <begin position="327"/>
        <end position="392"/>
    </location>
</feature>
<organism evidence="7 8">
    <name type="scientific">Gandjariella thermophila</name>
    <dbReference type="NCBI Taxonomy" id="1931992"/>
    <lineage>
        <taxon>Bacteria</taxon>
        <taxon>Bacillati</taxon>
        <taxon>Actinomycetota</taxon>
        <taxon>Actinomycetes</taxon>
        <taxon>Pseudonocardiales</taxon>
        <taxon>Pseudonocardiaceae</taxon>
        <taxon>Gandjariella</taxon>
    </lineage>
</organism>
<evidence type="ECO:0000256" key="2">
    <source>
        <dbReference type="ARBA" id="ARBA00022630"/>
    </source>
</evidence>
<evidence type="ECO:0000256" key="4">
    <source>
        <dbReference type="ARBA" id="ARBA00023002"/>
    </source>
</evidence>
<dbReference type="SUPFAM" id="SSF55424">
    <property type="entry name" value="FAD/NAD-linked reductases, dimerisation (C-terminal) domain"/>
    <property type="match status" value="1"/>
</dbReference>
<dbReference type="InterPro" id="IPR023753">
    <property type="entry name" value="FAD/NAD-binding_dom"/>
</dbReference>
<dbReference type="PRINTS" id="PR00411">
    <property type="entry name" value="PNDRDTASEI"/>
</dbReference>
<accession>A0A4D4J559</accession>
<dbReference type="Gene3D" id="3.50.50.60">
    <property type="entry name" value="FAD/NAD(P)-binding domain"/>
    <property type="match status" value="2"/>
</dbReference>
<dbReference type="InterPro" id="IPR036188">
    <property type="entry name" value="FAD/NAD-bd_sf"/>
</dbReference>
<keyword evidence="8" id="KW-1185">Reference proteome</keyword>
<comment type="cofactor">
    <cofactor evidence="1">
        <name>FAD</name>
        <dbReference type="ChEBI" id="CHEBI:57692"/>
    </cofactor>
</comment>
<dbReference type="Proteomes" id="UP000298860">
    <property type="component" value="Unassembled WGS sequence"/>
</dbReference>
<keyword evidence="2" id="KW-0285">Flavoprotein</keyword>
<sequence>MRTIAVVGASLAGVRAAQELRAQGYAGRLVVVGAEAHQPYDRPPLSKDVLLGKATRAEIALLDDGEVARLSAEMWLGVRAERLVPPAGALVLSTGSELPVDGVVIATGGVARRLPGARGIRGVHVLRTLDDALALRADLLAGATRVAVVGGGFVGAEVASSCHALGVPVTVIEALPVPLSRVLGERIGAVCADLHTDHGVDLRCGVSVAGLVSVPDGAGGRRVTAVELSDGGRVDADVVVVGVGMRPATEWLAGSGIAVDDGVLCDAGCVTRLPNVVAAGDVARYQADATGRRVRHEHWSNAAATPATAVRNLLAGRTVARHAADGYVWSEQYGVRIQFAGQVDPTGEVRFVDGAPADRRFVATYHRDGAVVGVLAFDSPRLFTKLRRQLAAIHAR</sequence>
<keyword evidence="3" id="KW-0274">FAD</keyword>
<proteinExistence type="predicted"/>
<dbReference type="RefSeq" id="WP_137812847.1">
    <property type="nucleotide sequence ID" value="NZ_BJFL01000004.1"/>
</dbReference>
<dbReference type="InterPro" id="IPR028202">
    <property type="entry name" value="Reductase_C"/>
</dbReference>
<dbReference type="AlphaFoldDB" id="A0A4D4J559"/>
<evidence type="ECO:0000256" key="3">
    <source>
        <dbReference type="ARBA" id="ARBA00022827"/>
    </source>
</evidence>
<evidence type="ECO:0000313" key="7">
    <source>
        <dbReference type="EMBL" id="GDY29676.1"/>
    </source>
</evidence>
<dbReference type="Pfam" id="PF07992">
    <property type="entry name" value="Pyr_redox_2"/>
    <property type="match status" value="1"/>
</dbReference>
<keyword evidence="4" id="KW-0560">Oxidoreductase</keyword>
<comment type="caution">
    <text evidence="7">The sequence shown here is derived from an EMBL/GenBank/DDBJ whole genome shotgun (WGS) entry which is preliminary data.</text>
</comment>
<dbReference type="EMBL" id="BJFL01000004">
    <property type="protein sequence ID" value="GDY29676.1"/>
    <property type="molecule type" value="Genomic_DNA"/>
</dbReference>
<evidence type="ECO:0000259" key="5">
    <source>
        <dbReference type="Pfam" id="PF07992"/>
    </source>
</evidence>
<name>A0A4D4J559_9PSEU</name>
<dbReference type="PRINTS" id="PR00368">
    <property type="entry name" value="FADPNR"/>
</dbReference>
<dbReference type="GO" id="GO:0016651">
    <property type="term" value="F:oxidoreductase activity, acting on NAD(P)H"/>
    <property type="evidence" value="ECO:0007669"/>
    <property type="project" value="TreeGrafter"/>
</dbReference>
<dbReference type="PANTHER" id="PTHR43557:SF2">
    <property type="entry name" value="RIESKE DOMAIN-CONTAINING PROTEIN-RELATED"/>
    <property type="match status" value="1"/>
</dbReference>
<dbReference type="InterPro" id="IPR050446">
    <property type="entry name" value="FAD-oxidoreductase/Apoptosis"/>
</dbReference>
<reference evidence="8" key="1">
    <citation type="submission" date="2019-04" db="EMBL/GenBank/DDBJ databases">
        <title>Draft genome sequence of Pseudonocardiaceae bacterium SL3-2-4.</title>
        <authorList>
            <person name="Ningsih F."/>
            <person name="Yokota A."/>
            <person name="Sakai Y."/>
            <person name="Nanatani K."/>
            <person name="Yabe S."/>
            <person name="Oetari A."/>
            <person name="Sjamsuridzal W."/>
        </authorList>
    </citation>
    <scope>NUCLEOTIDE SEQUENCE [LARGE SCALE GENOMIC DNA]</scope>
    <source>
        <strain evidence="8">SL3-2-4</strain>
    </source>
</reference>
<dbReference type="SUPFAM" id="SSF51905">
    <property type="entry name" value="FAD/NAD(P)-binding domain"/>
    <property type="match status" value="2"/>
</dbReference>
<feature type="domain" description="FAD/NAD(P)-binding" evidence="5">
    <location>
        <begin position="3"/>
        <end position="303"/>
    </location>
</feature>
<dbReference type="Pfam" id="PF14759">
    <property type="entry name" value="Reductase_C"/>
    <property type="match status" value="1"/>
</dbReference>
<evidence type="ECO:0000256" key="1">
    <source>
        <dbReference type="ARBA" id="ARBA00001974"/>
    </source>
</evidence>
<evidence type="ECO:0000313" key="8">
    <source>
        <dbReference type="Proteomes" id="UP000298860"/>
    </source>
</evidence>
<dbReference type="OrthoDB" id="4475657at2"/>